<gene>
    <name evidence="1" type="ORF">ENL19_03375</name>
</gene>
<reference evidence="1" key="1">
    <citation type="journal article" date="2020" name="mSystems">
        <title>Genome- and Community-Level Interaction Insights into Carbon Utilization and Element Cycling Functions of Hydrothermarchaeota in Hydrothermal Sediment.</title>
        <authorList>
            <person name="Zhou Z."/>
            <person name="Liu Y."/>
            <person name="Xu W."/>
            <person name="Pan J."/>
            <person name="Luo Z.H."/>
            <person name="Li M."/>
        </authorList>
    </citation>
    <scope>NUCLEOTIDE SEQUENCE [LARGE SCALE GENOMIC DNA]</scope>
    <source>
        <strain evidence="1">HyVt-74</strain>
    </source>
</reference>
<dbReference type="SUPFAM" id="SSF81593">
    <property type="entry name" value="Nucleotidyltransferase substrate binding subunit/domain"/>
    <property type="match status" value="1"/>
</dbReference>
<dbReference type="NCBIfam" id="TIGR01987">
    <property type="entry name" value="HI0074"/>
    <property type="match status" value="1"/>
</dbReference>
<dbReference type="InterPro" id="IPR010235">
    <property type="entry name" value="HepT"/>
</dbReference>
<organism evidence="1">
    <name type="scientific">candidate division WOR-3 bacterium</name>
    <dbReference type="NCBI Taxonomy" id="2052148"/>
    <lineage>
        <taxon>Bacteria</taxon>
        <taxon>Bacteria division WOR-3</taxon>
    </lineage>
</organism>
<dbReference type="Pfam" id="PF08780">
    <property type="entry name" value="NTase_sub_bind"/>
    <property type="match status" value="1"/>
</dbReference>
<accession>A0A7C5DB96</accession>
<name>A0A7C5DB96_UNCW3</name>
<proteinExistence type="predicted"/>
<dbReference type="Gene3D" id="1.20.120.330">
    <property type="entry name" value="Nucleotidyltransferases domain 2"/>
    <property type="match status" value="1"/>
</dbReference>
<evidence type="ECO:0000313" key="1">
    <source>
        <dbReference type="EMBL" id="HHE05085.1"/>
    </source>
</evidence>
<protein>
    <submittedName>
        <fullName evidence="1">DUF86 domain-containing protein</fullName>
    </submittedName>
</protein>
<comment type="caution">
    <text evidence="1">The sequence shown here is derived from an EMBL/GenBank/DDBJ whole genome shotgun (WGS) entry which is preliminary data.</text>
</comment>
<sequence length="134" mass="15819">MVEKREVAVLFGEFEKALKRLEEAILLKEETDIKRDAVIQRFEFTFEILWKVFRRIARLEKMDCYSPKSCFKIAFNMGLIDDEDAFSQIIDARNKTVHTYSEEEAKQIYDFVRGVAISAFKETSGKIEQYLKNM</sequence>
<dbReference type="AlphaFoldDB" id="A0A7C5DB96"/>
<dbReference type="Proteomes" id="UP000886110">
    <property type="component" value="Unassembled WGS sequence"/>
</dbReference>
<dbReference type="EMBL" id="DRTB01000255">
    <property type="protein sequence ID" value="HHE05085.1"/>
    <property type="molecule type" value="Genomic_DNA"/>
</dbReference>